<keyword evidence="8 11" id="KW-0067">ATP-binding</keyword>
<comment type="caution">
    <text evidence="12">The sequence shown here is derived from an EMBL/GenBank/DDBJ whole genome shotgun (WGS) entry which is preliminary data.</text>
</comment>
<evidence type="ECO:0000256" key="5">
    <source>
        <dbReference type="ARBA" id="ARBA00022679"/>
    </source>
</evidence>
<evidence type="ECO:0000256" key="4">
    <source>
        <dbReference type="ARBA" id="ARBA00022605"/>
    </source>
</evidence>
<dbReference type="PANTHER" id="PTHR21087:SF16">
    <property type="entry name" value="SHIKIMATE KINASE 1, CHLOROPLASTIC"/>
    <property type="match status" value="1"/>
</dbReference>
<dbReference type="PANTHER" id="PTHR21087">
    <property type="entry name" value="SHIKIMATE KINASE"/>
    <property type="match status" value="1"/>
</dbReference>
<comment type="catalytic activity">
    <reaction evidence="10 11">
        <text>shikimate + ATP = 3-phosphoshikimate + ADP + H(+)</text>
        <dbReference type="Rhea" id="RHEA:13121"/>
        <dbReference type="ChEBI" id="CHEBI:15378"/>
        <dbReference type="ChEBI" id="CHEBI:30616"/>
        <dbReference type="ChEBI" id="CHEBI:36208"/>
        <dbReference type="ChEBI" id="CHEBI:145989"/>
        <dbReference type="ChEBI" id="CHEBI:456216"/>
        <dbReference type="EC" id="2.7.1.71"/>
    </reaction>
</comment>
<dbReference type="InterPro" id="IPR023000">
    <property type="entry name" value="Shikimate_kinase_CS"/>
</dbReference>
<evidence type="ECO:0000256" key="7">
    <source>
        <dbReference type="ARBA" id="ARBA00022777"/>
    </source>
</evidence>
<dbReference type="GO" id="GO:0004765">
    <property type="term" value="F:shikimate kinase activity"/>
    <property type="evidence" value="ECO:0007669"/>
    <property type="project" value="UniProtKB-UniRule"/>
</dbReference>
<dbReference type="EMBL" id="JANIBC010000003">
    <property type="protein sequence ID" value="MCQ8184950.1"/>
    <property type="molecule type" value="Genomic_DNA"/>
</dbReference>
<keyword evidence="7 11" id="KW-0418">Kinase</keyword>
<dbReference type="SUPFAM" id="SSF52540">
    <property type="entry name" value="P-loop containing nucleoside triphosphate hydrolases"/>
    <property type="match status" value="1"/>
</dbReference>
<keyword evidence="5 11" id="KW-0808">Transferase</keyword>
<dbReference type="CDD" id="cd00464">
    <property type="entry name" value="SK"/>
    <property type="match status" value="1"/>
</dbReference>
<evidence type="ECO:0000313" key="12">
    <source>
        <dbReference type="EMBL" id="MCQ8184950.1"/>
    </source>
</evidence>
<dbReference type="InterPro" id="IPR000623">
    <property type="entry name" value="Shikimate_kinase/TSH1"/>
</dbReference>
<dbReference type="PROSITE" id="PS01128">
    <property type="entry name" value="SHIKIMATE_KINASE"/>
    <property type="match status" value="1"/>
</dbReference>
<feature type="binding site" evidence="11">
    <location>
        <position position="30"/>
    </location>
    <ligand>
        <name>Mg(2+)</name>
        <dbReference type="ChEBI" id="CHEBI:18420"/>
    </ligand>
</feature>
<dbReference type="HAMAP" id="MF_00109">
    <property type="entry name" value="Shikimate_kinase"/>
    <property type="match status" value="1"/>
</dbReference>
<feature type="binding site" evidence="11">
    <location>
        <position position="72"/>
    </location>
    <ligand>
        <name>substrate</name>
    </ligand>
</feature>
<comment type="subunit">
    <text evidence="11">Monomer.</text>
</comment>
<evidence type="ECO:0000256" key="10">
    <source>
        <dbReference type="ARBA" id="ARBA00048567"/>
    </source>
</evidence>
<proteinExistence type="inferred from homology"/>
<comment type="function">
    <text evidence="11">Catalyzes the specific phosphorylation of the 3-hydroxyl group of shikimic acid using ATP as a cosubstrate.</text>
</comment>
<keyword evidence="11" id="KW-0460">Magnesium</keyword>
<dbReference type="RefSeq" id="WP_256618811.1">
    <property type="nucleotide sequence ID" value="NZ_JANIBC010000003.1"/>
</dbReference>
<evidence type="ECO:0000256" key="9">
    <source>
        <dbReference type="ARBA" id="ARBA00023141"/>
    </source>
</evidence>
<keyword evidence="6 11" id="KW-0547">Nucleotide-binding</keyword>
<evidence type="ECO:0000256" key="8">
    <source>
        <dbReference type="ARBA" id="ARBA00022840"/>
    </source>
</evidence>
<dbReference type="InterPro" id="IPR027417">
    <property type="entry name" value="P-loop_NTPase"/>
</dbReference>
<dbReference type="GO" id="GO:0000287">
    <property type="term" value="F:magnesium ion binding"/>
    <property type="evidence" value="ECO:0007669"/>
    <property type="project" value="UniProtKB-UniRule"/>
</dbReference>
<evidence type="ECO:0000256" key="6">
    <source>
        <dbReference type="ARBA" id="ARBA00022741"/>
    </source>
</evidence>
<feature type="binding site" evidence="11">
    <location>
        <position position="94"/>
    </location>
    <ligand>
        <name>substrate</name>
    </ligand>
</feature>
<keyword evidence="9 11" id="KW-0057">Aromatic amino acid biosynthesis</keyword>
<dbReference type="GO" id="GO:0005829">
    <property type="term" value="C:cytosol"/>
    <property type="evidence" value="ECO:0007669"/>
    <property type="project" value="TreeGrafter"/>
</dbReference>
<comment type="subcellular location">
    <subcellularLocation>
        <location evidence="11">Cytoplasm</location>
    </subcellularLocation>
</comment>
<evidence type="ECO:0000256" key="3">
    <source>
        <dbReference type="ARBA" id="ARBA00012154"/>
    </source>
</evidence>
<comment type="caution">
    <text evidence="11">Lacks conserved residue(s) required for the propagation of feature annotation.</text>
</comment>
<feature type="binding site" evidence="11">
    <location>
        <position position="151"/>
    </location>
    <ligand>
        <name>substrate</name>
    </ligand>
</feature>
<dbReference type="GO" id="GO:0005524">
    <property type="term" value="F:ATP binding"/>
    <property type="evidence" value="ECO:0007669"/>
    <property type="project" value="UniProtKB-UniRule"/>
</dbReference>
<evidence type="ECO:0000256" key="11">
    <source>
        <dbReference type="HAMAP-Rule" id="MF_00109"/>
    </source>
</evidence>
<feature type="binding site" evidence="11">
    <location>
        <position position="132"/>
    </location>
    <ligand>
        <name>ATP</name>
        <dbReference type="ChEBI" id="CHEBI:30616"/>
    </ligand>
</feature>
<accession>A0A9X2RHH5</accession>
<dbReference type="GO" id="GO:0008652">
    <property type="term" value="P:amino acid biosynthetic process"/>
    <property type="evidence" value="ECO:0007669"/>
    <property type="project" value="UniProtKB-KW"/>
</dbReference>
<keyword evidence="11" id="KW-0963">Cytoplasm</keyword>
<keyword evidence="13" id="KW-1185">Reference proteome</keyword>
<dbReference type="GO" id="GO:0009073">
    <property type="term" value="P:aromatic amino acid family biosynthetic process"/>
    <property type="evidence" value="ECO:0007669"/>
    <property type="project" value="UniProtKB-KW"/>
</dbReference>
<dbReference type="InterPro" id="IPR031322">
    <property type="entry name" value="Shikimate/glucono_kinase"/>
</dbReference>
<dbReference type="GO" id="GO:0009423">
    <property type="term" value="P:chorismate biosynthetic process"/>
    <property type="evidence" value="ECO:0007669"/>
    <property type="project" value="UniProtKB-UniRule"/>
</dbReference>
<dbReference type="Pfam" id="PF01202">
    <property type="entry name" value="SKI"/>
    <property type="match status" value="1"/>
</dbReference>
<dbReference type="Gene3D" id="3.40.50.300">
    <property type="entry name" value="P-loop containing nucleotide triphosphate hydrolases"/>
    <property type="match status" value="1"/>
</dbReference>
<reference evidence="12" key="1">
    <citation type="submission" date="2022-07" db="EMBL/GenBank/DDBJ databases">
        <title>Parvularcula maris sp. nov., an algicidal bacterium isolated from seawater.</title>
        <authorList>
            <person name="Li F."/>
        </authorList>
    </citation>
    <scope>NUCLEOTIDE SEQUENCE</scope>
    <source>
        <strain evidence="12">BGMRC 0090</strain>
    </source>
</reference>
<comment type="similarity">
    <text evidence="2 11">Belongs to the shikimate kinase family.</text>
</comment>
<comment type="cofactor">
    <cofactor evidence="11">
        <name>Mg(2+)</name>
        <dbReference type="ChEBI" id="CHEBI:18420"/>
    </cofactor>
    <text evidence="11">Binds 1 Mg(2+) ion per subunit.</text>
</comment>
<evidence type="ECO:0000313" key="13">
    <source>
        <dbReference type="Proteomes" id="UP001142610"/>
    </source>
</evidence>
<dbReference type="PRINTS" id="PR01100">
    <property type="entry name" value="SHIKIMTKNASE"/>
</dbReference>
<comment type="pathway">
    <text evidence="1 11">Metabolic intermediate biosynthesis; chorismate biosynthesis; chorismate from D-erythrose 4-phosphate and phosphoenolpyruvate: step 5/7.</text>
</comment>
<keyword evidence="11" id="KW-0479">Metal-binding</keyword>
<dbReference type="NCBIfam" id="NF010552">
    <property type="entry name" value="PRK13946.1"/>
    <property type="match status" value="1"/>
</dbReference>
<feature type="binding site" evidence="11">
    <location>
        <begin position="26"/>
        <end position="31"/>
    </location>
    <ligand>
        <name>ATP</name>
        <dbReference type="ChEBI" id="CHEBI:30616"/>
    </ligand>
</feature>
<organism evidence="12 13">
    <name type="scientific">Parvularcula maris</name>
    <dbReference type="NCBI Taxonomy" id="2965077"/>
    <lineage>
        <taxon>Bacteria</taxon>
        <taxon>Pseudomonadati</taxon>
        <taxon>Pseudomonadota</taxon>
        <taxon>Alphaproteobacteria</taxon>
        <taxon>Parvularculales</taxon>
        <taxon>Parvularculaceae</taxon>
        <taxon>Parvularcula</taxon>
    </lineage>
</organism>
<protein>
    <recommendedName>
        <fullName evidence="3 11">Shikimate kinase</fullName>
        <shortName evidence="11">SK</shortName>
        <ecNumber evidence="3 11">2.7.1.71</ecNumber>
    </recommendedName>
</protein>
<sequence>MNSVRFPFPRPDLKLTRPLVLVGLMGAGKTTTGRRLAKRLGVPFKDGDEEIEEAAQMRVADLFEIYGEEEFRDGERKVMQRLLNERPMVLATGGGAFMNEETRKLVKEVSTSIWLKADLATHVRRTSRRDTRPILRKGNPEEILRKLMKERDPIYAQADITVDSDDGPHRDTVQAIIKALIDFRKSGGTV</sequence>
<evidence type="ECO:0000256" key="1">
    <source>
        <dbReference type="ARBA" id="ARBA00004842"/>
    </source>
</evidence>
<keyword evidence="4 11" id="KW-0028">Amino-acid biosynthesis</keyword>
<dbReference type="Proteomes" id="UP001142610">
    <property type="component" value="Unassembled WGS sequence"/>
</dbReference>
<evidence type="ECO:0000256" key="2">
    <source>
        <dbReference type="ARBA" id="ARBA00006997"/>
    </source>
</evidence>
<gene>
    <name evidence="11" type="primary">aroK</name>
    <name evidence="12" type="ORF">NOG11_06050</name>
</gene>
<feature type="binding site" evidence="11">
    <location>
        <position position="48"/>
    </location>
    <ligand>
        <name>substrate</name>
    </ligand>
</feature>
<dbReference type="AlphaFoldDB" id="A0A9X2RHH5"/>
<name>A0A9X2RHH5_9PROT</name>
<dbReference type="EC" id="2.7.1.71" evidence="3 11"/>